<protein>
    <submittedName>
        <fullName evidence="12">Glycyl-radical enzyme activator family protein</fullName>
    </submittedName>
</protein>
<dbReference type="PROSITE" id="PS51379">
    <property type="entry name" value="4FE4S_FER_2"/>
    <property type="match status" value="2"/>
</dbReference>
<dbReference type="NCBIfam" id="TIGR02494">
    <property type="entry name" value="PFLE_PFLC"/>
    <property type="match status" value="1"/>
</dbReference>
<dbReference type="Pfam" id="PF04055">
    <property type="entry name" value="Radical_SAM"/>
    <property type="match status" value="1"/>
</dbReference>
<reference evidence="12 13" key="1">
    <citation type="submission" date="2012-01" db="EMBL/GenBank/DDBJ databases">
        <title>Complete sequence of Desulfotomaculum gibsoniae DSM 7213.</title>
        <authorList>
            <consortium name="US DOE Joint Genome Institute"/>
            <person name="Lucas S."/>
            <person name="Han J."/>
            <person name="Lapidus A."/>
            <person name="Cheng J.-F."/>
            <person name="Goodwin L."/>
            <person name="Pitluck S."/>
            <person name="Peters L."/>
            <person name="Ovchinnikova G."/>
            <person name="Teshima H."/>
            <person name="Detter J.C."/>
            <person name="Han C."/>
            <person name="Tapia R."/>
            <person name="Land M."/>
            <person name="Hauser L."/>
            <person name="Kyrpides N."/>
            <person name="Ivanova N."/>
            <person name="Pagani I."/>
            <person name="Parshina S."/>
            <person name="Plugge C."/>
            <person name="Muyzer G."/>
            <person name="Kuever J."/>
            <person name="Ivanova A."/>
            <person name="Nazina T."/>
            <person name="Klenk H.-P."/>
            <person name="Brambilla E."/>
            <person name="Spring S."/>
            <person name="Stams A.F."/>
            <person name="Woyke T."/>
        </authorList>
    </citation>
    <scope>NUCLEOTIDE SEQUENCE [LARGE SCALE GENOMIC DNA]</scope>
    <source>
        <strain evidence="12 13">DSM 7213</strain>
    </source>
</reference>
<dbReference type="PANTHER" id="PTHR30352:SF4">
    <property type="entry name" value="PYRUVATE FORMATE-LYASE 2-ACTIVATING ENZYME"/>
    <property type="match status" value="1"/>
</dbReference>
<evidence type="ECO:0000256" key="6">
    <source>
        <dbReference type="ARBA" id="ARBA00023002"/>
    </source>
</evidence>
<comment type="catalytic activity">
    <reaction evidence="9">
        <text>glycyl-[protein] + reduced [flavodoxin] + S-adenosyl-L-methionine = glycin-2-yl radical-[protein] + semiquinone [flavodoxin] + 5'-deoxyadenosine + L-methionine + H(+)</text>
        <dbReference type="Rhea" id="RHEA:61976"/>
        <dbReference type="Rhea" id="RHEA-COMP:10622"/>
        <dbReference type="Rhea" id="RHEA-COMP:14480"/>
        <dbReference type="Rhea" id="RHEA-COMP:15993"/>
        <dbReference type="Rhea" id="RHEA-COMP:15994"/>
        <dbReference type="ChEBI" id="CHEBI:15378"/>
        <dbReference type="ChEBI" id="CHEBI:17319"/>
        <dbReference type="ChEBI" id="CHEBI:29947"/>
        <dbReference type="ChEBI" id="CHEBI:32722"/>
        <dbReference type="ChEBI" id="CHEBI:57618"/>
        <dbReference type="ChEBI" id="CHEBI:57844"/>
        <dbReference type="ChEBI" id="CHEBI:59789"/>
        <dbReference type="ChEBI" id="CHEBI:140311"/>
    </reaction>
</comment>
<feature type="domain" description="4Fe-4S ferredoxin-type" evidence="10">
    <location>
        <begin position="92"/>
        <end position="121"/>
    </location>
</feature>
<dbReference type="PROSITE" id="PS01087">
    <property type="entry name" value="RADICAL_ACTIVATING"/>
    <property type="match status" value="1"/>
</dbReference>
<keyword evidence="4" id="KW-0949">S-adenosyl-L-methionine</keyword>
<comment type="cofactor">
    <cofactor evidence="1">
        <name>[4Fe-4S] cluster</name>
        <dbReference type="ChEBI" id="CHEBI:49883"/>
    </cofactor>
</comment>
<dbReference type="STRING" id="767817.Desgi_0663"/>
<gene>
    <name evidence="12" type="ORF">Desgi_0663</name>
</gene>
<organism evidence="12 13">
    <name type="scientific">Desulfoscipio gibsoniae DSM 7213</name>
    <dbReference type="NCBI Taxonomy" id="767817"/>
    <lineage>
        <taxon>Bacteria</taxon>
        <taxon>Bacillati</taxon>
        <taxon>Bacillota</taxon>
        <taxon>Clostridia</taxon>
        <taxon>Eubacteriales</taxon>
        <taxon>Desulfallaceae</taxon>
        <taxon>Desulfoscipio</taxon>
    </lineage>
</organism>
<dbReference type="InterPro" id="IPR058240">
    <property type="entry name" value="rSAM_sf"/>
</dbReference>
<dbReference type="InterPro" id="IPR017900">
    <property type="entry name" value="4Fe4S_Fe_S_CS"/>
</dbReference>
<dbReference type="InterPro" id="IPR001989">
    <property type="entry name" value="Radical_activat_CS"/>
</dbReference>
<dbReference type="RefSeq" id="WP_006524659.1">
    <property type="nucleotide sequence ID" value="NC_021184.1"/>
</dbReference>
<dbReference type="AlphaFoldDB" id="R4KAJ9"/>
<dbReference type="GO" id="GO:0046872">
    <property type="term" value="F:metal ion binding"/>
    <property type="evidence" value="ECO:0007669"/>
    <property type="project" value="UniProtKB-KW"/>
</dbReference>
<dbReference type="PROSITE" id="PS00198">
    <property type="entry name" value="4FE4S_FER_1"/>
    <property type="match status" value="1"/>
</dbReference>
<dbReference type="InterPro" id="IPR034457">
    <property type="entry name" value="Organic_radical-activating"/>
</dbReference>
<dbReference type="SFLD" id="SFLDG01118">
    <property type="entry name" value="activating_enzymes__group_2"/>
    <property type="match status" value="1"/>
</dbReference>
<dbReference type="InterPro" id="IPR007197">
    <property type="entry name" value="rSAM"/>
</dbReference>
<evidence type="ECO:0000256" key="1">
    <source>
        <dbReference type="ARBA" id="ARBA00001966"/>
    </source>
</evidence>
<dbReference type="Pfam" id="PF13353">
    <property type="entry name" value="Fer4_12"/>
    <property type="match status" value="1"/>
</dbReference>
<proteinExistence type="inferred from homology"/>
<dbReference type="Gene3D" id="3.30.70.20">
    <property type="match status" value="1"/>
</dbReference>
<keyword evidence="3" id="KW-0004">4Fe-4S</keyword>
<dbReference type="HOGENOM" id="CLU_058969_0_0_9"/>
<dbReference type="InterPro" id="IPR013785">
    <property type="entry name" value="Aldolase_TIM"/>
</dbReference>
<dbReference type="Pfam" id="PF00037">
    <property type="entry name" value="Fer4"/>
    <property type="match status" value="1"/>
</dbReference>
<dbReference type="OrthoDB" id="9782387at2"/>
<feature type="domain" description="4Fe-4S ferredoxin-type" evidence="10">
    <location>
        <begin position="57"/>
        <end position="88"/>
    </location>
</feature>
<accession>R4KAJ9</accession>
<dbReference type="SFLD" id="SFLDS00029">
    <property type="entry name" value="Radical_SAM"/>
    <property type="match status" value="1"/>
</dbReference>
<evidence type="ECO:0000256" key="4">
    <source>
        <dbReference type="ARBA" id="ARBA00022691"/>
    </source>
</evidence>
<sequence>MSVLEKHNDLSLINKMPLFTNIQHFSLQDGPGIRTTVFVKGCPLRCPWCHNPETQSPKVEINYFIDKCIGCARCVEICPTGATHVEYHNEDAFIRFDRNKCSGCGRCVDVCLEGARERVGNNLTLDEVVREATADILFFIKSGGGVTISGGEPLFFPEFTIELAKKLKQEYIHVAVETSAFCQWHYFDELREFVDLFLVDIKTMDPGKYRDVIKCDSEVVFTNIKKLVDSSSAVRIRLPIVPGFNNTKKDYEAYVKYLSTFKTRIDVDILPFHSYGENKYQLLGRLDSYKYRGVNSMSNNDVIDLVKMLASAGLQPGLNITVGGVIGVGGS</sequence>
<comment type="similarity">
    <text evidence="2">Belongs to the organic radical-activating enzymes family.</text>
</comment>
<evidence type="ECO:0000259" key="10">
    <source>
        <dbReference type="PROSITE" id="PS51379"/>
    </source>
</evidence>
<keyword evidence="8" id="KW-0411">Iron-sulfur</keyword>
<evidence type="ECO:0000256" key="3">
    <source>
        <dbReference type="ARBA" id="ARBA00022485"/>
    </source>
</evidence>
<dbReference type="eggNOG" id="COG1180">
    <property type="taxonomic scope" value="Bacteria"/>
</dbReference>
<evidence type="ECO:0000256" key="9">
    <source>
        <dbReference type="ARBA" id="ARBA00047365"/>
    </source>
</evidence>
<dbReference type="KEGG" id="dgi:Desgi_0663"/>
<evidence type="ECO:0000256" key="7">
    <source>
        <dbReference type="ARBA" id="ARBA00023004"/>
    </source>
</evidence>
<dbReference type="SFLD" id="SFLDG01066">
    <property type="entry name" value="organic_radical-activating_enz"/>
    <property type="match status" value="1"/>
</dbReference>
<dbReference type="Gene3D" id="3.20.20.70">
    <property type="entry name" value="Aldolase class I"/>
    <property type="match status" value="1"/>
</dbReference>
<keyword evidence="13" id="KW-1185">Reference proteome</keyword>
<keyword evidence="6" id="KW-0560">Oxidoreductase</keyword>
<dbReference type="SUPFAM" id="SSF102114">
    <property type="entry name" value="Radical SAM enzymes"/>
    <property type="match status" value="1"/>
</dbReference>
<evidence type="ECO:0000259" key="11">
    <source>
        <dbReference type="PROSITE" id="PS51918"/>
    </source>
</evidence>
<dbReference type="GO" id="GO:0016491">
    <property type="term" value="F:oxidoreductase activity"/>
    <property type="evidence" value="ECO:0007669"/>
    <property type="project" value="UniProtKB-KW"/>
</dbReference>
<keyword evidence="7" id="KW-0408">Iron</keyword>
<feature type="domain" description="Radical SAM core" evidence="11">
    <location>
        <begin position="28"/>
        <end position="312"/>
    </location>
</feature>
<evidence type="ECO:0000256" key="2">
    <source>
        <dbReference type="ARBA" id="ARBA00009777"/>
    </source>
</evidence>
<evidence type="ECO:0000256" key="8">
    <source>
        <dbReference type="ARBA" id="ARBA00023014"/>
    </source>
</evidence>
<dbReference type="InterPro" id="IPR040074">
    <property type="entry name" value="BssD/PflA/YjjW"/>
</dbReference>
<name>R4KAJ9_9FIRM</name>
<dbReference type="InterPro" id="IPR017896">
    <property type="entry name" value="4Fe4S_Fe-S-bd"/>
</dbReference>
<dbReference type="Proteomes" id="UP000013520">
    <property type="component" value="Chromosome"/>
</dbReference>
<dbReference type="InterPro" id="IPR012839">
    <property type="entry name" value="Organic_radical_activase"/>
</dbReference>
<dbReference type="SUPFAM" id="SSF54862">
    <property type="entry name" value="4Fe-4S ferredoxins"/>
    <property type="match status" value="1"/>
</dbReference>
<dbReference type="EMBL" id="CP003273">
    <property type="protein sequence ID" value="AGL00218.1"/>
    <property type="molecule type" value="Genomic_DNA"/>
</dbReference>
<dbReference type="GO" id="GO:0051539">
    <property type="term" value="F:4 iron, 4 sulfur cluster binding"/>
    <property type="evidence" value="ECO:0007669"/>
    <property type="project" value="UniProtKB-KW"/>
</dbReference>
<dbReference type="PANTHER" id="PTHR30352">
    <property type="entry name" value="PYRUVATE FORMATE-LYASE-ACTIVATING ENZYME"/>
    <property type="match status" value="1"/>
</dbReference>
<dbReference type="PROSITE" id="PS51918">
    <property type="entry name" value="RADICAL_SAM"/>
    <property type="match status" value="1"/>
</dbReference>
<keyword evidence="5" id="KW-0479">Metal-binding</keyword>
<evidence type="ECO:0000313" key="12">
    <source>
        <dbReference type="EMBL" id="AGL00218.1"/>
    </source>
</evidence>
<dbReference type="PIRSF" id="PIRSF000371">
    <property type="entry name" value="PFL_act_enz"/>
    <property type="match status" value="1"/>
</dbReference>
<evidence type="ECO:0000313" key="13">
    <source>
        <dbReference type="Proteomes" id="UP000013520"/>
    </source>
</evidence>
<evidence type="ECO:0000256" key="5">
    <source>
        <dbReference type="ARBA" id="ARBA00022723"/>
    </source>
</evidence>